<evidence type="ECO:0000313" key="7">
    <source>
        <dbReference type="EMBL" id="KAH9521835.1"/>
    </source>
</evidence>
<organism evidence="7 8">
    <name type="scientific">Dermatophagoides farinae</name>
    <name type="common">American house dust mite</name>
    <dbReference type="NCBI Taxonomy" id="6954"/>
    <lineage>
        <taxon>Eukaryota</taxon>
        <taxon>Metazoa</taxon>
        <taxon>Ecdysozoa</taxon>
        <taxon>Arthropoda</taxon>
        <taxon>Chelicerata</taxon>
        <taxon>Arachnida</taxon>
        <taxon>Acari</taxon>
        <taxon>Acariformes</taxon>
        <taxon>Sarcoptiformes</taxon>
        <taxon>Astigmata</taxon>
        <taxon>Psoroptidia</taxon>
        <taxon>Analgoidea</taxon>
        <taxon>Pyroglyphidae</taxon>
        <taxon>Dermatophagoidinae</taxon>
        <taxon>Dermatophagoides</taxon>
    </lineage>
</organism>
<dbReference type="Proteomes" id="UP000790347">
    <property type="component" value="Unassembled WGS sequence"/>
</dbReference>
<gene>
    <name evidence="7" type="primary">CHORDC1</name>
    <name evidence="7" type="ORF">DERF_005461</name>
    <name evidence="6" type="ORF">HUG17_3538</name>
</gene>
<evidence type="ECO:0000313" key="6">
    <source>
        <dbReference type="EMBL" id="KAH7639505.1"/>
    </source>
</evidence>
<dbReference type="PANTHER" id="PTHR46983">
    <property type="entry name" value="CYSTEINE AND HISTIDINE-RICH DOMAIN-CONTAINING PROTEIN 1"/>
    <property type="match status" value="1"/>
</dbReference>
<reference evidence="7" key="4">
    <citation type="journal article" date="2022" name="Res Sq">
        <title>Comparative Genomics Reveals Insights into the Divergent Evolution of Astigmatic Mites and Household Pest Adaptations.</title>
        <authorList>
            <person name="Xiong Q."/>
            <person name="Wan A.T.-Y."/>
            <person name="Liu X.-Y."/>
            <person name="Fung C.S.-H."/>
            <person name="Xiao X."/>
            <person name="Malainual N."/>
            <person name="Hou J."/>
            <person name="Wang L."/>
            <person name="Wang M."/>
            <person name="Yang K."/>
            <person name="Cui Y."/>
            <person name="Leung E."/>
            <person name="Nong W."/>
            <person name="Shin S.-K."/>
            <person name="Au S."/>
            <person name="Jeong K.Y."/>
            <person name="Chew F.T."/>
            <person name="Hui J."/>
            <person name="Leung T.F."/>
            <person name="Tungtrongchitr A."/>
            <person name="Zhong N."/>
            <person name="Liu Z."/>
            <person name="Tsui S."/>
        </authorList>
    </citation>
    <scope>NUCLEOTIDE SEQUENCE</scope>
    <source>
        <strain evidence="7">Derf</strain>
        <tissue evidence="7">Whole organism</tissue>
    </source>
</reference>
<dbReference type="PROSITE" id="PS51401">
    <property type="entry name" value="CHORD"/>
    <property type="match status" value="2"/>
</dbReference>
<dbReference type="Proteomes" id="UP000828236">
    <property type="component" value="Unassembled WGS sequence"/>
</dbReference>
<reference evidence="6" key="2">
    <citation type="submission" date="2020-06" db="EMBL/GenBank/DDBJ databases">
        <authorList>
            <person name="Ji K."/>
            <person name="Li J."/>
        </authorList>
    </citation>
    <scope>NUCLEOTIDE SEQUENCE</scope>
    <source>
        <strain evidence="6">JKM2019</strain>
        <tissue evidence="6">Whole body</tissue>
    </source>
</reference>
<reference evidence="7" key="1">
    <citation type="submission" date="2013-05" db="EMBL/GenBank/DDBJ databases">
        <authorList>
            <person name="Yim A.K.Y."/>
            <person name="Chan T.F."/>
            <person name="Ji K.M."/>
            <person name="Liu X.Y."/>
            <person name="Zhou J.W."/>
            <person name="Li R.Q."/>
            <person name="Yang K.Y."/>
            <person name="Li J."/>
            <person name="Li M."/>
            <person name="Law P.T.W."/>
            <person name="Wu Y.L."/>
            <person name="Cai Z.L."/>
            <person name="Qin H."/>
            <person name="Bao Y."/>
            <person name="Leung R.K.K."/>
            <person name="Ng P.K.S."/>
            <person name="Zou J."/>
            <person name="Zhong X.J."/>
            <person name="Ran P.X."/>
            <person name="Zhong N.S."/>
            <person name="Liu Z.G."/>
            <person name="Tsui S.K.W."/>
        </authorList>
    </citation>
    <scope>NUCLEOTIDE SEQUENCE</scope>
    <source>
        <strain evidence="7">Derf</strain>
        <tissue evidence="7">Whole organism</tissue>
    </source>
</reference>
<keyword evidence="1" id="KW-0479">Metal-binding</keyword>
<evidence type="ECO:0000259" key="4">
    <source>
        <dbReference type="PROSITE" id="PS51203"/>
    </source>
</evidence>
<protein>
    <submittedName>
        <fullName evidence="7">Cysteine and histidine-rich domain-containing protein 1</fullName>
    </submittedName>
    <submittedName>
        <fullName evidence="6">Cysteine and histidine-rich domain-containing protein rar1-like</fullName>
    </submittedName>
</protein>
<dbReference type="PROSITE" id="PS51203">
    <property type="entry name" value="CS"/>
    <property type="match status" value="1"/>
</dbReference>
<dbReference type="CDD" id="cd06463">
    <property type="entry name" value="p23_like"/>
    <property type="match status" value="1"/>
</dbReference>
<proteinExistence type="predicted"/>
<dbReference type="Gene3D" id="4.10.1130.20">
    <property type="match status" value="2"/>
</dbReference>
<dbReference type="InterPro" id="IPR007052">
    <property type="entry name" value="CS_dom"/>
</dbReference>
<dbReference type="Pfam" id="PF04968">
    <property type="entry name" value="CHORD"/>
    <property type="match status" value="2"/>
</dbReference>
<evidence type="ECO:0000313" key="8">
    <source>
        <dbReference type="Proteomes" id="UP000790347"/>
    </source>
</evidence>
<dbReference type="PANTHER" id="PTHR46983:SF3">
    <property type="entry name" value="CHPADIPLOID STATE MAINTENANCE PROTEIN CHPA"/>
    <property type="match status" value="1"/>
</dbReference>
<dbReference type="EMBL" id="ASGP02000002">
    <property type="protein sequence ID" value="KAH9521835.1"/>
    <property type="molecule type" value="Genomic_DNA"/>
</dbReference>
<sequence>MSGPLQCYNISCGQTYHENENNDLACQYHSGKPYFHDGYKEWTCCKMRSRDFSIFMGFKGCTKGRHSNVKPEEPAKPPTVIESECPSVIQNDDDENVKPKETIEPFVPPDPNYEQEIEIFESVNVASAPPVPKTIMICKNCKNEQSTLNLDGSCLYHKGVQIFHDAYKFWSCCQHKKFSDFEDFQKLTPCARADNHILIAKVEHKENWFQTGGMITIALYGLKGARRESRDGQNRSKVSIRGGRYLFARLINHEGLVIFEKEWTLQDYISHEGGKVTINVSNVQIALKKSNESYHWPKLINE</sequence>
<dbReference type="GO" id="GO:0046872">
    <property type="term" value="F:metal ion binding"/>
    <property type="evidence" value="ECO:0007669"/>
    <property type="project" value="UniProtKB-KW"/>
</dbReference>
<dbReference type="OrthoDB" id="10261079at2759"/>
<keyword evidence="8" id="KW-1185">Reference proteome</keyword>
<evidence type="ECO:0000256" key="3">
    <source>
        <dbReference type="ARBA" id="ARBA00022833"/>
    </source>
</evidence>
<feature type="domain" description="CHORD" evidence="5">
    <location>
        <begin position="7"/>
        <end position="66"/>
    </location>
</feature>
<evidence type="ECO:0000259" key="5">
    <source>
        <dbReference type="PROSITE" id="PS51401"/>
    </source>
</evidence>
<dbReference type="InterPro" id="IPR007051">
    <property type="entry name" value="CHORD_dom"/>
</dbReference>
<feature type="domain" description="CHORD" evidence="5">
    <location>
        <begin position="138"/>
        <end position="196"/>
    </location>
</feature>
<dbReference type="InterPro" id="IPR008978">
    <property type="entry name" value="HSP20-like_chaperone"/>
</dbReference>
<dbReference type="SUPFAM" id="SSF49764">
    <property type="entry name" value="HSP20-like chaperones"/>
    <property type="match status" value="1"/>
</dbReference>
<keyword evidence="3" id="KW-0862">Zinc</keyword>
<evidence type="ECO:0000256" key="1">
    <source>
        <dbReference type="ARBA" id="ARBA00022723"/>
    </source>
</evidence>
<dbReference type="EMBL" id="SDOV01000007">
    <property type="protein sequence ID" value="KAH7639505.1"/>
    <property type="molecule type" value="Genomic_DNA"/>
</dbReference>
<comment type="caution">
    <text evidence="7">The sequence shown here is derived from an EMBL/GenBank/DDBJ whole genome shotgun (WGS) entry which is preliminary data.</text>
</comment>
<evidence type="ECO:0000256" key="2">
    <source>
        <dbReference type="ARBA" id="ARBA00022737"/>
    </source>
</evidence>
<keyword evidence="2" id="KW-0677">Repeat</keyword>
<dbReference type="AlphaFoldDB" id="A0A922I6Y3"/>
<accession>A0A922I6Y3</accession>
<name>A0A922I6Y3_DERFA</name>
<feature type="domain" description="CS" evidence="4">
    <location>
        <begin position="201"/>
        <end position="300"/>
    </location>
</feature>
<dbReference type="InterPro" id="IPR039790">
    <property type="entry name" value="CHRD1"/>
</dbReference>
<reference evidence="6" key="3">
    <citation type="journal article" date="2021" name="World Allergy Organ. J.">
        <title>Chromosome-level assembly of Dermatophagoides farinae genome and transcriptome reveals two novel allergens Der f 37 and Der f 39.</title>
        <authorList>
            <person name="Chen J."/>
            <person name="Cai Z."/>
            <person name="Fan D."/>
            <person name="Hu J."/>
            <person name="Hou Y."/>
            <person name="He Y."/>
            <person name="Zhang Z."/>
            <person name="Zhao Z."/>
            <person name="Gao P."/>
            <person name="Hu W."/>
            <person name="Sun J."/>
            <person name="Li J."/>
            <person name="Ji K."/>
        </authorList>
    </citation>
    <scope>NUCLEOTIDE SEQUENCE</scope>
    <source>
        <strain evidence="6">JKM2019</strain>
    </source>
</reference>